<evidence type="ECO:0000259" key="2">
    <source>
        <dbReference type="Pfam" id="PF20516"/>
    </source>
</evidence>
<gene>
    <name evidence="3" type="ORF">QBC33DRAFT_601560</name>
</gene>
<accession>A0AAJ0FBG6</accession>
<reference evidence="3" key="1">
    <citation type="submission" date="2023-06" db="EMBL/GenBank/DDBJ databases">
        <title>Genome-scale phylogeny and comparative genomics of the fungal order Sordariales.</title>
        <authorList>
            <consortium name="Lawrence Berkeley National Laboratory"/>
            <person name="Hensen N."/>
            <person name="Bonometti L."/>
            <person name="Westerberg I."/>
            <person name="Brannstrom I.O."/>
            <person name="Guillou S."/>
            <person name="Cros-Aarteil S."/>
            <person name="Calhoun S."/>
            <person name="Haridas S."/>
            <person name="Kuo A."/>
            <person name="Mondo S."/>
            <person name="Pangilinan J."/>
            <person name="Riley R."/>
            <person name="Labutti K."/>
            <person name="Andreopoulos B."/>
            <person name="Lipzen A."/>
            <person name="Chen C."/>
            <person name="Yanf M."/>
            <person name="Daum C."/>
            <person name="Ng V."/>
            <person name="Clum A."/>
            <person name="Steindorff A."/>
            <person name="Ohm R."/>
            <person name="Martin F."/>
            <person name="Silar P."/>
            <person name="Natvig D."/>
            <person name="Lalanne C."/>
            <person name="Gautier V."/>
            <person name="Ament-Velasquez S.L."/>
            <person name="Kruys A."/>
            <person name="Hutchinson M.I."/>
            <person name="Powell A.J."/>
            <person name="Barry K."/>
            <person name="Miller A.N."/>
            <person name="Grigoriev I.V."/>
            <person name="Debuchy R."/>
            <person name="Gladieux P."/>
            <person name="Thoren M.H."/>
            <person name="Johannesson H."/>
        </authorList>
    </citation>
    <scope>NUCLEOTIDE SEQUENCE</scope>
    <source>
        <strain evidence="3">8032-3</strain>
    </source>
</reference>
<dbReference type="AlphaFoldDB" id="A0AAJ0FBG6"/>
<sequence>MRHVYVYHNHRSKENNNNNNRGDDADNDETPRAPSLYGSAPRLRSDASSSNSDLFSERSGTSSPTKQLSAMKLHDDGFRVGKLLERPLAGALDRLVKDIRFYTYNVGVISAELKVLLTPSAHLTTTTLKQPAASTSSSGRPDVSIIHTNYSPLVDLPVAVSVETKKGTDNWDRAVLQMGTWQAAHLRRLASTADPNGSSGGIGFLPGIIIMGHFCHFVVMVREEGVEQPVLLSSILAYPLVERRVLACF</sequence>
<dbReference type="InterPro" id="IPR046797">
    <property type="entry name" value="PDDEXK_12"/>
</dbReference>
<dbReference type="Pfam" id="PF20516">
    <property type="entry name" value="PDDEXK_12"/>
    <property type="match status" value="1"/>
</dbReference>
<organism evidence="3 4">
    <name type="scientific">Phialemonium atrogriseum</name>
    <dbReference type="NCBI Taxonomy" id="1093897"/>
    <lineage>
        <taxon>Eukaryota</taxon>
        <taxon>Fungi</taxon>
        <taxon>Dikarya</taxon>
        <taxon>Ascomycota</taxon>
        <taxon>Pezizomycotina</taxon>
        <taxon>Sordariomycetes</taxon>
        <taxon>Sordariomycetidae</taxon>
        <taxon>Cephalothecales</taxon>
        <taxon>Cephalothecaceae</taxon>
        <taxon>Phialemonium</taxon>
    </lineage>
</organism>
<dbReference type="GeneID" id="85315300"/>
<evidence type="ECO:0000313" key="4">
    <source>
        <dbReference type="Proteomes" id="UP001244011"/>
    </source>
</evidence>
<comment type="caution">
    <text evidence="3">The sequence shown here is derived from an EMBL/GenBank/DDBJ whole genome shotgun (WGS) entry which is preliminary data.</text>
</comment>
<protein>
    <recommendedName>
        <fullName evidence="2">PD-(D/E)XK nuclease-like domain-containing protein</fullName>
    </recommendedName>
</protein>
<evidence type="ECO:0000256" key="1">
    <source>
        <dbReference type="SAM" id="MobiDB-lite"/>
    </source>
</evidence>
<feature type="region of interest" description="Disordered" evidence="1">
    <location>
        <begin position="1"/>
        <end position="70"/>
    </location>
</feature>
<proteinExistence type="predicted"/>
<feature type="compositionally biased region" description="Polar residues" evidence="1">
    <location>
        <begin position="58"/>
        <end position="68"/>
    </location>
</feature>
<keyword evidence="4" id="KW-1185">Reference proteome</keyword>
<evidence type="ECO:0000313" key="3">
    <source>
        <dbReference type="EMBL" id="KAK1762446.1"/>
    </source>
</evidence>
<name>A0AAJ0FBG6_9PEZI</name>
<feature type="compositionally biased region" description="Basic residues" evidence="1">
    <location>
        <begin position="1"/>
        <end position="11"/>
    </location>
</feature>
<dbReference type="RefSeq" id="XP_060278659.1">
    <property type="nucleotide sequence ID" value="XM_060432113.1"/>
</dbReference>
<dbReference type="Proteomes" id="UP001244011">
    <property type="component" value="Unassembled WGS sequence"/>
</dbReference>
<feature type="domain" description="PD-(D/E)XK nuclease-like" evidence="2">
    <location>
        <begin position="124"/>
        <end position="222"/>
    </location>
</feature>
<dbReference type="EMBL" id="MU839037">
    <property type="protein sequence ID" value="KAK1762446.1"/>
    <property type="molecule type" value="Genomic_DNA"/>
</dbReference>